<dbReference type="InterPro" id="IPR002821">
    <property type="entry name" value="Hydantoinase_A"/>
</dbReference>
<dbReference type="InterPro" id="IPR043129">
    <property type="entry name" value="ATPase_NBD"/>
</dbReference>
<dbReference type="EMBL" id="JARVKF010000399">
    <property type="protein sequence ID" value="KAK9417358.1"/>
    <property type="molecule type" value="Genomic_DNA"/>
</dbReference>
<feature type="domain" description="S-Me-THD-like C-terminal" evidence="5">
    <location>
        <begin position="796"/>
        <end position="994"/>
    </location>
</feature>
<gene>
    <name evidence="6" type="ORF">SUNI508_08938</name>
</gene>
<comment type="caution">
    <text evidence="6">The sequence shown here is derived from an EMBL/GenBank/DDBJ whole genome shotgun (WGS) entry which is preliminary data.</text>
</comment>
<evidence type="ECO:0000259" key="2">
    <source>
        <dbReference type="Pfam" id="PF01968"/>
    </source>
</evidence>
<evidence type="ECO:0000259" key="3">
    <source>
        <dbReference type="Pfam" id="PF05378"/>
    </source>
</evidence>
<feature type="domain" description="Hydantoinase/oxoprolinase N-terminal" evidence="3">
    <location>
        <begin position="5"/>
        <end position="184"/>
    </location>
</feature>
<sequence>MPLYRIGVDVGGTNTDAAILDITNLEGPDLGVLATYKAPTTSDITTGIEASIQRVLADSRADLEHVLSVNIGTTHFLNALIEVDRKRLDRVAIVRLCGPFTRQIPPFSDFPATLRNILDGFTYYLDGGFEVDGREIAPLNPDQIRQTAREILSSGITSIALVGVFSAIDHQGIHEKRCREIMLQEAPELRVVCSGDIGPTGLLERENATILNAAILRTGEQVIRQFKRAMVRLGLSCPLYLSQNDGTLIEADLAAKFPIKTFASGATNSMTGAAFLAGIREQSDEAVIDEEGSPKAQKPQILVVDIGGTTTDVCALLPSGFPRQAPGFVEIGGVRTAFSMPEVVSIGLGGGSIVRVDPEVEDRVSIGPDSVGHHIATQAMIFGGLTLTTTDVVVALDRAQLGDSSLVCKIPPATIEGARIAVKKILEQVIDKMRVSLDPVHILLVGGGSILVTDDLQGVDKCIRPIHEGAANAVGAAIAKVSGDVDIIEVLQDKSEKDLVTAACHVAIDAAVAKGALREDVAILEINKMPLQYTSNSAIRIQVKAAGTLAIPETSMSPSPAPTHVDPEEIEEQAEPPKDYDPKTFATAAKPCLNIDIELYRPEVKDGIWYISEADLEMIATGCGILGTGGGGPTHYEYLKSLHSLRTNDRRKMRVISMESVSDDGIFCFGSWYGSPSVINERIAGGEEIQNGIDTVNKILGHKSFEGLVIDEIGGGNGLSAFPTGVYFDVPVVDGDAMGRAYPTMYHATFSVYGHSMTPCVLSDARGNVSVVMVSSPFSVVHGSPQLTPQAADSPLRLETMLRTTAIELGLGCAVCANPLPGSAIKSHGIPNTVSLAWYLGRAVHLARRKKVNYLDAIFEQCPGKLLYSGKIIDVSRHTTNGYTMGFVTIAPEKDETAGDDQISGKHLIVPFQNEYLYCALVDPNNPDKSQEIVCTVPDLISILGQDGEGIGSQDLRYGLHVNIIAIPAHRLWKTDVGIKVGGPEGLGLEIPYVGIAEDFPEAKSVIKEFGI</sequence>
<dbReference type="Pfam" id="PF06032">
    <property type="entry name" value="S-Me-THD_N"/>
    <property type="match status" value="1"/>
</dbReference>
<dbReference type="InterPro" id="IPR010318">
    <property type="entry name" value="S-Me-THD_N"/>
</dbReference>
<dbReference type="InterPro" id="IPR024071">
    <property type="entry name" value="S-Me-THD_C_sf"/>
</dbReference>
<protein>
    <submittedName>
        <fullName evidence="6">Hydantoinase</fullName>
    </submittedName>
</protein>
<keyword evidence="7" id="KW-1185">Reference proteome</keyword>
<dbReference type="Pfam" id="PF01968">
    <property type="entry name" value="Hydantoinase_A"/>
    <property type="match status" value="1"/>
</dbReference>
<dbReference type="Gene3D" id="3.30.420.40">
    <property type="match status" value="1"/>
</dbReference>
<dbReference type="Gene3D" id="2.40.390.10">
    <property type="entry name" value="CV3147-like"/>
    <property type="match status" value="1"/>
</dbReference>
<evidence type="ECO:0000313" key="7">
    <source>
        <dbReference type="Proteomes" id="UP001408356"/>
    </source>
</evidence>
<reference evidence="6 7" key="1">
    <citation type="journal article" date="2024" name="J. Plant Pathol.">
        <title>Sequence and assembly of the genome of Seiridium unicorne, isolate CBS 538.82, causal agent of cypress canker disease.</title>
        <authorList>
            <person name="Scali E."/>
            <person name="Rocca G.D."/>
            <person name="Danti R."/>
            <person name="Garbelotto M."/>
            <person name="Barberini S."/>
            <person name="Baroncelli R."/>
            <person name="Emiliani G."/>
        </authorList>
    </citation>
    <scope>NUCLEOTIDE SEQUENCE [LARGE SCALE GENOMIC DNA]</scope>
    <source>
        <strain evidence="6 7">BM-138-508</strain>
    </source>
</reference>
<dbReference type="SUPFAM" id="SSF160991">
    <property type="entry name" value="CV3147-like"/>
    <property type="match status" value="1"/>
</dbReference>
<dbReference type="PANTHER" id="PTHR11365:SF10">
    <property type="entry name" value="HYDANTOINASE_OXOPROLINASE"/>
    <property type="match status" value="1"/>
</dbReference>
<dbReference type="InterPro" id="IPR045079">
    <property type="entry name" value="Oxoprolinase-like"/>
</dbReference>
<organism evidence="6 7">
    <name type="scientific">Seiridium unicorne</name>
    <dbReference type="NCBI Taxonomy" id="138068"/>
    <lineage>
        <taxon>Eukaryota</taxon>
        <taxon>Fungi</taxon>
        <taxon>Dikarya</taxon>
        <taxon>Ascomycota</taxon>
        <taxon>Pezizomycotina</taxon>
        <taxon>Sordariomycetes</taxon>
        <taxon>Xylariomycetidae</taxon>
        <taxon>Amphisphaeriales</taxon>
        <taxon>Sporocadaceae</taxon>
        <taxon>Seiridium</taxon>
    </lineage>
</organism>
<evidence type="ECO:0000259" key="4">
    <source>
        <dbReference type="Pfam" id="PF06032"/>
    </source>
</evidence>
<evidence type="ECO:0000256" key="1">
    <source>
        <dbReference type="SAM" id="MobiDB-lite"/>
    </source>
</evidence>
<dbReference type="InterPro" id="IPR048350">
    <property type="entry name" value="S-Me-THD-like_C"/>
</dbReference>
<dbReference type="Gene3D" id="3.40.1610.10">
    <property type="entry name" value="CV3147-like domain"/>
    <property type="match status" value="1"/>
</dbReference>
<name>A0ABR2USA5_9PEZI</name>
<dbReference type="Proteomes" id="UP001408356">
    <property type="component" value="Unassembled WGS sequence"/>
</dbReference>
<feature type="region of interest" description="Disordered" evidence="1">
    <location>
        <begin position="552"/>
        <end position="581"/>
    </location>
</feature>
<dbReference type="InterPro" id="IPR008040">
    <property type="entry name" value="Hydant_A_N"/>
</dbReference>
<dbReference type="Pfam" id="PF05378">
    <property type="entry name" value="Hydant_A_N"/>
    <property type="match status" value="1"/>
</dbReference>
<dbReference type="Pfam" id="PF20906">
    <property type="entry name" value="S-Me-THD_C"/>
    <property type="match status" value="1"/>
</dbReference>
<dbReference type="PANTHER" id="PTHR11365">
    <property type="entry name" value="5-OXOPROLINASE RELATED"/>
    <property type="match status" value="1"/>
</dbReference>
<feature type="domain" description="Hydantoinase A/oxoprolinase" evidence="2">
    <location>
        <begin position="205"/>
        <end position="398"/>
    </location>
</feature>
<feature type="domain" description="S-Me-THD N-terminal" evidence="4">
    <location>
        <begin position="615"/>
        <end position="772"/>
    </location>
</feature>
<dbReference type="InterPro" id="IPR027479">
    <property type="entry name" value="S-Me-THD_N_sf"/>
</dbReference>
<evidence type="ECO:0000259" key="5">
    <source>
        <dbReference type="Pfam" id="PF20906"/>
    </source>
</evidence>
<proteinExistence type="predicted"/>
<dbReference type="SUPFAM" id="SSF53067">
    <property type="entry name" value="Actin-like ATPase domain"/>
    <property type="match status" value="2"/>
</dbReference>
<evidence type="ECO:0000313" key="6">
    <source>
        <dbReference type="EMBL" id="KAK9417358.1"/>
    </source>
</evidence>
<accession>A0ABR2USA5</accession>